<sequence length="398" mass="44780">MSLPGHRGVSRDAPLSVLEDNRFTVNISLTRDCVEYGTATEPWTLKWIHTEPDEYDSVDWYGVFSGSNDVSCKQGDYLLPGRFPGIHTGYEYKIERRIDNATAHRIQNGSYAGIHRWFKDELPSFWLGNGDLTPSLSPPIQPEFGWYMTFKTQVAQKRFIVSSPLWDSVTGSDPTYSTSSFFAPSIIRREAMHTNVTGQDSSTTIHATGMIYTPSYLDITATSKTGDEVPLCEITEDYRTTSTFDIFASIGGLFALLQGIHILLFGRPLFWGIFGTKLITPFGLAGRLATKGFKERLQERYHNSSRRQNQAESWGINDRSQATADVNQFLLDFVVDMGPASTPRRIQEEIDAESSDSEDERQYKPVRRSGDVEAGDVVRLKWNNVNESLSSHQGRGID</sequence>
<dbReference type="OrthoDB" id="3257778at2759"/>
<reference evidence="2 3" key="1">
    <citation type="submission" date="2013-12" db="EMBL/GenBank/DDBJ databases">
        <authorList>
            <person name="Cubeta M."/>
            <person name="Pakala S."/>
            <person name="Fedorova N."/>
            <person name="Thomas E."/>
            <person name="Dean R."/>
            <person name="Jabaji S."/>
            <person name="Neate S."/>
            <person name="Toda T."/>
            <person name="Tavantzis S."/>
            <person name="Vilgalys R."/>
            <person name="Bharathan N."/>
            <person name="Pakala S."/>
            <person name="Losada L.S."/>
            <person name="Zafar N."/>
            <person name="Nierman W."/>
        </authorList>
    </citation>
    <scope>NUCLEOTIDE SEQUENCE [LARGE SCALE GENOMIC DNA]</scope>
    <source>
        <strain evidence="2 3">123E</strain>
    </source>
</reference>
<feature type="compositionally biased region" description="Basic and acidic residues" evidence="1">
    <location>
        <begin position="360"/>
        <end position="370"/>
    </location>
</feature>
<gene>
    <name evidence="2" type="ORF">V565_161850</name>
</gene>
<proteinExistence type="predicted"/>
<comment type="caution">
    <text evidence="2">The sequence shown here is derived from an EMBL/GenBank/DDBJ whole genome shotgun (WGS) entry which is preliminary data.</text>
</comment>
<evidence type="ECO:0000313" key="2">
    <source>
        <dbReference type="EMBL" id="KEP47273.1"/>
    </source>
</evidence>
<keyword evidence="3" id="KW-1185">Reference proteome</keyword>
<protein>
    <submittedName>
        <fullName evidence="2">Uncharacterized protein</fullName>
    </submittedName>
</protein>
<evidence type="ECO:0000256" key="1">
    <source>
        <dbReference type="SAM" id="MobiDB-lite"/>
    </source>
</evidence>
<dbReference type="Proteomes" id="UP000027456">
    <property type="component" value="Unassembled WGS sequence"/>
</dbReference>
<feature type="compositionally biased region" description="Acidic residues" evidence="1">
    <location>
        <begin position="349"/>
        <end position="359"/>
    </location>
</feature>
<organism evidence="2 3">
    <name type="scientific">Rhizoctonia solani 123E</name>
    <dbReference type="NCBI Taxonomy" id="1423351"/>
    <lineage>
        <taxon>Eukaryota</taxon>
        <taxon>Fungi</taxon>
        <taxon>Dikarya</taxon>
        <taxon>Basidiomycota</taxon>
        <taxon>Agaricomycotina</taxon>
        <taxon>Agaricomycetes</taxon>
        <taxon>Cantharellales</taxon>
        <taxon>Ceratobasidiaceae</taxon>
        <taxon>Rhizoctonia</taxon>
    </lineage>
</organism>
<dbReference type="AlphaFoldDB" id="A0A074RRK0"/>
<accession>A0A074RRK0</accession>
<dbReference type="HOGENOM" id="CLU_692893_0_0_1"/>
<name>A0A074RRK0_9AGAM</name>
<dbReference type="EMBL" id="AZST01000790">
    <property type="protein sequence ID" value="KEP47273.1"/>
    <property type="molecule type" value="Genomic_DNA"/>
</dbReference>
<feature type="region of interest" description="Disordered" evidence="1">
    <location>
        <begin position="344"/>
        <end position="370"/>
    </location>
</feature>
<evidence type="ECO:0000313" key="3">
    <source>
        <dbReference type="Proteomes" id="UP000027456"/>
    </source>
</evidence>